<dbReference type="Gene3D" id="2.40.160.130">
    <property type="entry name" value="Capsule assembly protein Wzi"/>
    <property type="match status" value="1"/>
</dbReference>
<dbReference type="eggNOG" id="ENOG50348TB">
    <property type="taxonomic scope" value="Bacteria"/>
</dbReference>
<feature type="chain" id="PRO_5003514979" description="Capsule assembly protein Wzi" evidence="1">
    <location>
        <begin position="24"/>
        <end position="571"/>
    </location>
</feature>
<name>G8QRV7_SPHPG</name>
<evidence type="ECO:0008006" key="4">
    <source>
        <dbReference type="Google" id="ProtNLM"/>
    </source>
</evidence>
<dbReference type="Proteomes" id="UP000005632">
    <property type="component" value="Chromosome"/>
</dbReference>
<evidence type="ECO:0000256" key="1">
    <source>
        <dbReference type="SAM" id="SignalP"/>
    </source>
</evidence>
<keyword evidence="1" id="KW-0732">Signal</keyword>
<evidence type="ECO:0000313" key="3">
    <source>
        <dbReference type="Proteomes" id="UP000005632"/>
    </source>
</evidence>
<keyword evidence="3" id="KW-1185">Reference proteome</keyword>
<accession>G8QRV7</accession>
<dbReference type="AlphaFoldDB" id="G8QRV7"/>
<protein>
    <recommendedName>
        <fullName evidence="4">Capsule assembly protein Wzi</fullName>
    </recommendedName>
</protein>
<proteinExistence type="predicted"/>
<dbReference type="EMBL" id="CP003155">
    <property type="protein sequence ID" value="AEV29955.1"/>
    <property type="molecule type" value="Genomic_DNA"/>
</dbReference>
<dbReference type="RefSeq" id="WP_014270796.1">
    <property type="nucleotide sequence ID" value="NC_016633.1"/>
</dbReference>
<dbReference type="HOGENOM" id="CLU_032724_0_0_12"/>
<dbReference type="KEGG" id="sgp:SpiGrapes_2179"/>
<dbReference type="InterPro" id="IPR038636">
    <property type="entry name" value="Wzi_sf"/>
</dbReference>
<organism evidence="2 3">
    <name type="scientific">Sphaerochaeta pleomorpha (strain ATCC BAA-1885 / DSM 22778 / Grapes)</name>
    <dbReference type="NCBI Taxonomy" id="158190"/>
    <lineage>
        <taxon>Bacteria</taxon>
        <taxon>Pseudomonadati</taxon>
        <taxon>Spirochaetota</taxon>
        <taxon>Spirochaetia</taxon>
        <taxon>Spirochaetales</taxon>
        <taxon>Sphaerochaetaceae</taxon>
        <taxon>Sphaerochaeta</taxon>
    </lineage>
</organism>
<sequence length="571" mass="64584">MKRVLCLVFLLFLPLCGIFAVTAQEVIPLGSAVYTDMDNLYLVLGIGTPSDARPWTKGETRAILSVVEGKNLNGVAKKVYDTLASTLAEELRWTFPDGFSAGVNLDLWGELYTHTNTDVSQGFTSHEDWNYGFVQRKPLERLRLDMAVSDFFYTYCDLQYGYGIALYYDELKTLSESGHSQVGSLTTESGLVIVDGDSVLSQYTNAFSTNFITKSRDFDFQWPKRAIISVGGDRWNVTVGRDKLSWGNSHIGNFIYDNHVDFQEFARFSVFSEYFKYEAVNLFLDTSYSSENFFRMMMSHRLEFKPFHAFTLAVSENVMYKDDVLDLRFLNPAFIYHNLNEREKFNAIAHLEASYTMAPGLNLYGQFSLDQAVAPNEDDDESTAWGALLGIEYARVLKEGIYATAFEGAMTLPCLYRRDGIDFLMGRRYAGLDGVENSHWYTQKFDYIGFPYGGDALVFKWDNSYRIPSYGAVGLTFTALWHGNMDMYTNVSIDSSYANYGSTMFIGDTIATTVTTTINGEYELKGFGARVSAKVYTQLDWIVRSTYTKASKTYSDFTQDLQCSFGVGLSL</sequence>
<feature type="signal peptide" evidence="1">
    <location>
        <begin position="1"/>
        <end position="23"/>
    </location>
</feature>
<evidence type="ECO:0000313" key="2">
    <source>
        <dbReference type="EMBL" id="AEV29955.1"/>
    </source>
</evidence>
<reference evidence="2 3" key="1">
    <citation type="submission" date="2011-11" db="EMBL/GenBank/DDBJ databases">
        <title>Complete sequence of Spirochaeta sp. grapes.</title>
        <authorList>
            <consortium name="US DOE Joint Genome Institute"/>
            <person name="Lucas S."/>
            <person name="Han J."/>
            <person name="Lapidus A."/>
            <person name="Cheng J.-F."/>
            <person name="Goodwin L."/>
            <person name="Pitluck S."/>
            <person name="Peters L."/>
            <person name="Ovchinnikova G."/>
            <person name="Munk A.C."/>
            <person name="Detter J.C."/>
            <person name="Han C."/>
            <person name="Tapia R."/>
            <person name="Land M."/>
            <person name="Hauser L."/>
            <person name="Kyrpides N."/>
            <person name="Ivanova N."/>
            <person name="Pagani I."/>
            <person name="Ritalahtilisa K."/>
            <person name="Loeffler F."/>
            <person name="Woyke T."/>
        </authorList>
    </citation>
    <scope>NUCLEOTIDE SEQUENCE [LARGE SCALE GENOMIC DNA]</scope>
    <source>
        <strain evidence="3">ATCC BAA-1885 / DSM 22778 / Grapes</strain>
    </source>
</reference>
<dbReference type="OrthoDB" id="366890at2"/>
<gene>
    <name evidence="2" type="ordered locus">SpiGrapes_2179</name>
</gene>